<name>A0ABR7NGH5_9FIRM</name>
<dbReference type="CDD" id="cd06127">
    <property type="entry name" value="DEDDh"/>
    <property type="match status" value="1"/>
</dbReference>
<dbReference type="Pfam" id="PF14579">
    <property type="entry name" value="HHH_6"/>
    <property type="match status" value="1"/>
</dbReference>
<dbReference type="InterPro" id="IPR006308">
    <property type="entry name" value="Pol_III_a_PolC-type_gram_pos"/>
</dbReference>
<dbReference type="InterPro" id="IPR040982">
    <property type="entry name" value="DNA_pol3_finger"/>
</dbReference>
<dbReference type="Pfam" id="PF02811">
    <property type="entry name" value="PHP"/>
    <property type="match status" value="1"/>
</dbReference>
<keyword evidence="7 11" id="KW-0378">Hydrolase</keyword>
<dbReference type="SUPFAM" id="SSF53098">
    <property type="entry name" value="Ribonuclease H-like"/>
    <property type="match status" value="1"/>
</dbReference>
<dbReference type="SMART" id="SM00479">
    <property type="entry name" value="EXOIII"/>
    <property type="match status" value="1"/>
</dbReference>
<dbReference type="EC" id="2.7.7.7" evidence="11"/>
<keyword evidence="6 11" id="KW-0540">Nuclease</keyword>
<evidence type="ECO:0000256" key="9">
    <source>
        <dbReference type="ARBA" id="ARBA00022932"/>
    </source>
</evidence>
<dbReference type="InterPro" id="IPR006054">
    <property type="entry name" value="DnaQ"/>
</dbReference>
<dbReference type="InterPro" id="IPR004013">
    <property type="entry name" value="PHP_dom"/>
</dbReference>
<dbReference type="InterPro" id="IPR036397">
    <property type="entry name" value="RNaseH_sf"/>
</dbReference>
<comment type="caution">
    <text evidence="14">The sequence shown here is derived from an EMBL/GenBank/DDBJ whole genome shotgun (WGS) entry which is preliminary data.</text>
</comment>
<dbReference type="CDD" id="cd07435">
    <property type="entry name" value="PHP_PolIIIA_POLC"/>
    <property type="match status" value="1"/>
</dbReference>
<dbReference type="CDD" id="cd04484">
    <property type="entry name" value="polC_OBF"/>
    <property type="match status" value="1"/>
</dbReference>
<evidence type="ECO:0000256" key="8">
    <source>
        <dbReference type="ARBA" id="ARBA00022839"/>
    </source>
</evidence>
<comment type="subcellular location">
    <subcellularLocation>
        <location evidence="11">Cytoplasm</location>
    </subcellularLocation>
</comment>
<dbReference type="Pfam" id="PF07733">
    <property type="entry name" value="DNA_pol3_alpha"/>
    <property type="match status" value="2"/>
</dbReference>
<keyword evidence="9 11" id="KW-0239">DNA-directed DNA polymerase</keyword>
<dbReference type="EMBL" id="JACRTB010000005">
    <property type="protein sequence ID" value="MBC8575512.1"/>
    <property type="molecule type" value="Genomic_DNA"/>
</dbReference>
<evidence type="ECO:0000256" key="1">
    <source>
        <dbReference type="ARBA" id="ARBA00003452"/>
    </source>
</evidence>
<keyword evidence="2 11" id="KW-0963">Cytoplasm</keyword>
<dbReference type="NCBIfam" id="TIGR01405">
    <property type="entry name" value="polC_Gram_pos"/>
    <property type="match status" value="1"/>
</dbReference>
<dbReference type="Gene3D" id="2.40.50.140">
    <property type="entry name" value="Nucleic acid-binding proteins"/>
    <property type="match status" value="1"/>
</dbReference>
<keyword evidence="5 11" id="KW-0235">DNA replication</keyword>
<dbReference type="CDD" id="cd07309">
    <property type="entry name" value="PHP"/>
    <property type="match status" value="1"/>
</dbReference>
<dbReference type="InterPro" id="IPR011708">
    <property type="entry name" value="DNA_pol3_alpha_NTPase_dom"/>
</dbReference>
<evidence type="ECO:0000313" key="14">
    <source>
        <dbReference type="EMBL" id="MBC8575512.1"/>
    </source>
</evidence>
<dbReference type="InterPro" id="IPR013520">
    <property type="entry name" value="Ribonucl_H"/>
</dbReference>
<dbReference type="Gene3D" id="1.10.150.870">
    <property type="match status" value="1"/>
</dbReference>
<dbReference type="InterPro" id="IPR044923">
    <property type="entry name" value="PolC_middle_finger_sf"/>
</dbReference>
<evidence type="ECO:0000256" key="2">
    <source>
        <dbReference type="ARBA" id="ARBA00022490"/>
    </source>
</evidence>
<dbReference type="NCBIfam" id="NF001688">
    <property type="entry name" value="PRK00448.1"/>
    <property type="match status" value="1"/>
</dbReference>
<keyword evidence="8 11" id="KW-0269">Exonuclease</keyword>
<evidence type="ECO:0000259" key="12">
    <source>
        <dbReference type="SMART" id="SM00479"/>
    </source>
</evidence>
<comment type="similarity">
    <text evidence="11">Belongs to the DNA polymerase type-C family. PolC subfamily.</text>
</comment>
<sequence length="1432" mass="159048">MANLSFEQFLALCGGISMPQGLYDAVRAIERMQISQHSRSLVLSLCCGRLLDWQEIRFLERVFAEKLSLSECRLIPRYAPELLSGEYREVIVNELRRMAVPVNGFFDNSTMALEGDNLLIALSNGGAEQLRDYQVPERICGLIREQFDREIGVSFVGATELSADNKVVKKIEEELKAASVPQKPSGPPRVKFSFDAKGLPFVPDSMQQLVGRAVRGTPTPLSEISETTGRLVGWGDVFKTDFKDSKDGSKRIYSIFVTDYTGSNMLKAIVDQNEKGPYEAIKPGQTLVFQGEASFDKYDREVNIRAYGIARVEKLQRQDKSELKRVELHAHTKMSTMDGLVTAKDLVKTAARFGHKAIAITDHGVVQAFPEAVSTAAELAKKGKPIKILYGVEGYLVNDQIPAVQGGLDKPLSGEMIVFDLETTGLSAATERITEIGAVRVRNGEIIEEFDTFVNPERTLTQEIVSLTGITDEMLADAPSEAEALEQFYRFCGGDDAVLVAHNAPFDTGFLKAAARRCKRPYRFASVDTLILARALYPTLKSFKLGKLADHLKLEPFQAHRACDDARTLAQIFQRMLAEVGEIGSKTVADLNTMLGRVDFKKVPSYHIIILVKNYTGLKNLYRLISESHVTNFYKHPRILKSNLVKWREGLIIGSACEAGELFRSLLDGKQWNELLDIARFYDFLEVQPTGNNAFLMRTGRCKNVEELRDLNRTIVRMGDQLKKPVCATGDVHFLNPEDSIFRAILMAGMGFDDADNQPPLYLKTTGEMLEEFSYFGAEKALELVVHNPNAIADMVEVMQPIPSGVYPPSIEGSDDELQRICWERAKRTYGEPLPEIVSKRLEKELHSIISHGFSVMYMTAQKLVAKSESLGYKVGSRGSVGSSFAATMSGISEVNPLPPHYVCPQCRHSEFITDGSVGSGFDLPNKNCPHCGTKMHQDGHDIPFETFLGFKGDKQPDIDLNFSGECQSDIHRYTVELFGETQVFKAGTISTVAEKTAYGYVKKYLSERNRVVHKAEEERLALGCSEVKRTTGQHPGGMVVVPQNMNVFDFTPVQYPADKSESGMMTTHFDFHALHDNILKLDELGHVVPTIYKHLEDYTGIPIDDVPTNDPKVYSLFTSPEALGVTTEQIGCETGSLALPEMGTHFVRGMLIESQPKNFSDLLQISGLSHGTDVWLGNAQDLIQNGTCDISQVIGTRDSIMVYLMHKGLDPSLAFNIMEITRKGKAKDKLTPEMVEEMKAHGVPDWYIDSCFKIKYMFPKAHAAAYVLSAVKLGWYKIYQPLAFYATYFTSRPDDFDGEAAIGGRAAVKSKIDSLRALGLDRSAKEEGQLEMLVVTNEMLARGYEFLPISLERSTANRFTVEDGKLRLPFSALKGVGLTAAESLYEAAQKGPFLSVEEFAEHTTASKTIIETLKTIGAFGNLPETSQISLF</sequence>
<organism evidence="14 15">
    <name type="scientific">Yanshouia hominis</name>
    <dbReference type="NCBI Taxonomy" id="2763673"/>
    <lineage>
        <taxon>Bacteria</taxon>
        <taxon>Bacillati</taxon>
        <taxon>Bacillota</taxon>
        <taxon>Clostridia</taxon>
        <taxon>Eubacteriales</taxon>
        <taxon>Oscillospiraceae</taxon>
        <taxon>Yanshouia</taxon>
    </lineage>
</organism>
<dbReference type="Gene3D" id="6.10.140.1510">
    <property type="match status" value="1"/>
</dbReference>
<dbReference type="Gene3D" id="3.30.1900.20">
    <property type="match status" value="2"/>
</dbReference>
<dbReference type="PANTHER" id="PTHR32294">
    <property type="entry name" value="DNA POLYMERASE III SUBUNIT ALPHA"/>
    <property type="match status" value="1"/>
</dbReference>
<evidence type="ECO:0000256" key="11">
    <source>
        <dbReference type="HAMAP-Rule" id="MF_00356"/>
    </source>
</evidence>
<accession>A0ABR7NGH5</accession>
<dbReference type="Gene3D" id="1.10.150.700">
    <property type="entry name" value="PolC, middle finger domain"/>
    <property type="match status" value="1"/>
</dbReference>
<evidence type="ECO:0000256" key="3">
    <source>
        <dbReference type="ARBA" id="ARBA00022679"/>
    </source>
</evidence>
<feature type="domain" description="Exonuclease" evidence="12">
    <location>
        <begin position="415"/>
        <end position="582"/>
    </location>
</feature>
<evidence type="ECO:0000256" key="6">
    <source>
        <dbReference type="ARBA" id="ARBA00022722"/>
    </source>
</evidence>
<dbReference type="InterPro" id="IPR004805">
    <property type="entry name" value="DnaE2/DnaE/PolC"/>
</dbReference>
<dbReference type="Pfam" id="PF00929">
    <property type="entry name" value="RNase_T"/>
    <property type="match status" value="1"/>
</dbReference>
<evidence type="ECO:0000256" key="10">
    <source>
        <dbReference type="ARBA" id="ARBA00049244"/>
    </source>
</evidence>
<dbReference type="InterPro" id="IPR003141">
    <property type="entry name" value="Pol/His_phosphatase_N"/>
</dbReference>
<dbReference type="Gene3D" id="3.30.420.10">
    <property type="entry name" value="Ribonuclease H-like superfamily/Ribonuclease H"/>
    <property type="match status" value="1"/>
</dbReference>
<dbReference type="HAMAP" id="MF_00356">
    <property type="entry name" value="DNApol_PolC"/>
    <property type="match status" value="1"/>
</dbReference>
<dbReference type="RefSeq" id="WP_262399139.1">
    <property type="nucleotide sequence ID" value="NZ_JACRTB010000005.1"/>
</dbReference>
<dbReference type="InterPro" id="IPR012340">
    <property type="entry name" value="NA-bd_OB-fold"/>
</dbReference>
<evidence type="ECO:0000256" key="4">
    <source>
        <dbReference type="ARBA" id="ARBA00022695"/>
    </source>
</evidence>
<dbReference type="Pfam" id="PF17657">
    <property type="entry name" value="DNA_pol3_finger"/>
    <property type="match status" value="1"/>
</dbReference>
<comment type="function">
    <text evidence="1 11">Required for replicative DNA synthesis. This DNA polymerase also exhibits 3' to 5' exonuclease activity.</text>
</comment>
<keyword evidence="15" id="KW-1185">Reference proteome</keyword>
<dbReference type="Proteomes" id="UP000658131">
    <property type="component" value="Unassembled WGS sequence"/>
</dbReference>
<dbReference type="NCBIfam" id="TIGR00573">
    <property type="entry name" value="dnaq"/>
    <property type="match status" value="1"/>
</dbReference>
<gene>
    <name evidence="11" type="primary">polC</name>
    <name evidence="14" type="ORF">H8717_03665</name>
</gene>
<dbReference type="InterPro" id="IPR029460">
    <property type="entry name" value="DNAPol_HHH"/>
</dbReference>
<comment type="catalytic activity">
    <reaction evidence="10 11">
        <text>DNA(n) + a 2'-deoxyribonucleoside 5'-triphosphate = DNA(n+1) + diphosphate</text>
        <dbReference type="Rhea" id="RHEA:22508"/>
        <dbReference type="Rhea" id="RHEA-COMP:17339"/>
        <dbReference type="Rhea" id="RHEA-COMP:17340"/>
        <dbReference type="ChEBI" id="CHEBI:33019"/>
        <dbReference type="ChEBI" id="CHEBI:61560"/>
        <dbReference type="ChEBI" id="CHEBI:173112"/>
        <dbReference type="EC" id="2.7.7.7"/>
    </reaction>
</comment>
<reference evidence="14 15" key="1">
    <citation type="submission" date="2020-08" db="EMBL/GenBank/DDBJ databases">
        <title>Genome public.</title>
        <authorList>
            <person name="Liu C."/>
            <person name="Sun Q."/>
        </authorList>
    </citation>
    <scope>NUCLEOTIDE SEQUENCE [LARGE SCALE GENOMIC DNA]</scope>
    <source>
        <strain evidence="14 15">BX1</strain>
    </source>
</reference>
<keyword evidence="3 11" id="KW-0808">Transferase</keyword>
<evidence type="ECO:0000259" key="13">
    <source>
        <dbReference type="SMART" id="SM00481"/>
    </source>
</evidence>
<evidence type="ECO:0000256" key="7">
    <source>
        <dbReference type="ARBA" id="ARBA00022801"/>
    </source>
</evidence>
<proteinExistence type="inferred from homology"/>
<protein>
    <recommendedName>
        <fullName evidence="11">DNA polymerase III PolC-type</fullName>
        <shortName evidence="11">PolIII</shortName>
        <ecNumber evidence="11">2.7.7.7</ecNumber>
    </recommendedName>
</protein>
<feature type="domain" description="Polymerase/histidinol phosphatase N-terminal" evidence="13">
    <location>
        <begin position="326"/>
        <end position="398"/>
    </location>
</feature>
<dbReference type="SMART" id="SM00481">
    <property type="entry name" value="POLIIIAc"/>
    <property type="match status" value="1"/>
</dbReference>
<dbReference type="GO" id="GO:0003887">
    <property type="term" value="F:DNA-directed DNA polymerase activity"/>
    <property type="evidence" value="ECO:0007669"/>
    <property type="project" value="UniProtKB-EC"/>
</dbReference>
<dbReference type="InterPro" id="IPR012337">
    <property type="entry name" value="RNaseH-like_sf"/>
</dbReference>
<evidence type="ECO:0000256" key="5">
    <source>
        <dbReference type="ARBA" id="ARBA00022705"/>
    </source>
</evidence>
<keyword evidence="4 11" id="KW-0548">Nucleotidyltransferase</keyword>
<dbReference type="Gene3D" id="3.20.20.140">
    <property type="entry name" value="Metal-dependent hydrolases"/>
    <property type="match status" value="2"/>
</dbReference>
<evidence type="ECO:0000313" key="15">
    <source>
        <dbReference type="Proteomes" id="UP000658131"/>
    </source>
</evidence>
<dbReference type="PANTHER" id="PTHR32294:SF5">
    <property type="entry name" value="DNA POLYMERASE III POLC-TYPE"/>
    <property type="match status" value="1"/>
</dbReference>